<protein>
    <submittedName>
        <fullName evidence="3">ComF family protein</fullName>
    </submittedName>
</protein>
<evidence type="ECO:0000313" key="4">
    <source>
        <dbReference type="Proteomes" id="UP000516421"/>
    </source>
</evidence>
<accession>A0A7H2BLQ0</accession>
<dbReference type="AlphaFoldDB" id="A0A7H2BLQ0"/>
<proteinExistence type="inferred from homology"/>
<dbReference type="RefSeq" id="WP_190618167.1">
    <property type="nucleotide sequence ID" value="NZ_CP061538.1"/>
</dbReference>
<dbReference type="CDD" id="cd06223">
    <property type="entry name" value="PRTases_typeI"/>
    <property type="match status" value="1"/>
</dbReference>
<gene>
    <name evidence="3" type="ORF">IDM48_04130</name>
</gene>
<evidence type="ECO:0000313" key="3">
    <source>
        <dbReference type="EMBL" id="QNV40596.1"/>
    </source>
</evidence>
<dbReference type="EMBL" id="CP061538">
    <property type="protein sequence ID" value="QNV40596.1"/>
    <property type="molecule type" value="Genomic_DNA"/>
</dbReference>
<dbReference type="InterPro" id="IPR029057">
    <property type="entry name" value="PRTase-like"/>
</dbReference>
<name>A0A7H2BLQ0_9MICC</name>
<feature type="domain" description="Phosphoribosyltransferase" evidence="2">
    <location>
        <begin position="130"/>
        <end position="217"/>
    </location>
</feature>
<dbReference type="InterPro" id="IPR000836">
    <property type="entry name" value="PRTase_dom"/>
</dbReference>
<dbReference type="Pfam" id="PF00156">
    <property type="entry name" value="Pribosyltran"/>
    <property type="match status" value="1"/>
</dbReference>
<keyword evidence="4" id="KW-1185">Reference proteome</keyword>
<dbReference type="PANTHER" id="PTHR47505">
    <property type="entry name" value="DNA UTILIZATION PROTEIN YHGH"/>
    <property type="match status" value="1"/>
</dbReference>
<evidence type="ECO:0000256" key="1">
    <source>
        <dbReference type="ARBA" id="ARBA00008007"/>
    </source>
</evidence>
<dbReference type="PANTHER" id="PTHR47505:SF1">
    <property type="entry name" value="DNA UTILIZATION PROTEIN YHGH"/>
    <property type="match status" value="1"/>
</dbReference>
<reference evidence="3 4" key="1">
    <citation type="submission" date="2020-09" db="EMBL/GenBank/DDBJ databases">
        <title>Investigation of environmental microbe.</title>
        <authorList>
            <person name="Ou Y."/>
            <person name="Kang Q."/>
        </authorList>
    </citation>
    <scope>NUCLEOTIDE SEQUENCE [LARGE SCALE GENOMIC DNA]</scope>
    <source>
        <strain evidence="3 4">KJZ-9</strain>
    </source>
</reference>
<evidence type="ECO:0000259" key="2">
    <source>
        <dbReference type="Pfam" id="PF00156"/>
    </source>
</evidence>
<dbReference type="Gene3D" id="3.40.50.2020">
    <property type="match status" value="1"/>
</dbReference>
<comment type="similarity">
    <text evidence="1">Belongs to the ComF/GntX family.</text>
</comment>
<dbReference type="KEGG" id="rama:IDM48_04130"/>
<sequence>MRPKSRYALPPVFSAGAYTHELARCILAFKNGGRTDLTEYFVTGLVRAAYEILGPLSSSPTKAMGMRNKTSSQQIYWVPIPSTAQSARRRGFVPAELLAQQTLRQLRKTPLTETFEFQLGRFLCQKSRLSSATGQKLLGVSARRRRILDSMSIRPTLTSVLGRERDLRGKKCVLVDDVVTTGATLKAATSILEKHGAHVIGAITVAAVPRKTSEETKRHNVETNLTQR</sequence>
<dbReference type="SUPFAM" id="SSF53271">
    <property type="entry name" value="PRTase-like"/>
    <property type="match status" value="1"/>
</dbReference>
<organism evidence="3 4">
    <name type="scientific">Rothia amarae</name>
    <dbReference type="NCBI Taxonomy" id="169480"/>
    <lineage>
        <taxon>Bacteria</taxon>
        <taxon>Bacillati</taxon>
        <taxon>Actinomycetota</taxon>
        <taxon>Actinomycetes</taxon>
        <taxon>Micrococcales</taxon>
        <taxon>Micrococcaceae</taxon>
        <taxon>Rothia</taxon>
    </lineage>
</organism>
<dbReference type="InterPro" id="IPR051910">
    <property type="entry name" value="ComF/GntX_DNA_util-trans"/>
</dbReference>
<dbReference type="Proteomes" id="UP000516421">
    <property type="component" value="Chromosome"/>
</dbReference>